<feature type="domain" description="Reverse transcriptase" evidence="2">
    <location>
        <begin position="282"/>
        <end position="379"/>
    </location>
</feature>
<reference evidence="4" key="2">
    <citation type="submission" date="2022-01" db="EMBL/GenBank/DDBJ databases">
        <authorList>
            <person name="Yamashiro T."/>
            <person name="Shiraishi A."/>
            <person name="Satake H."/>
            <person name="Nakayama K."/>
        </authorList>
    </citation>
    <scope>NUCLEOTIDE SEQUENCE</scope>
</reference>
<dbReference type="InterPro" id="IPR000477">
    <property type="entry name" value="RT_dom"/>
</dbReference>
<dbReference type="Gene3D" id="3.10.10.10">
    <property type="entry name" value="HIV Type 1 Reverse Transcriptase, subunit A, domain 1"/>
    <property type="match status" value="1"/>
</dbReference>
<dbReference type="InterPro" id="IPR043128">
    <property type="entry name" value="Rev_trsase/Diguanyl_cyclase"/>
</dbReference>
<accession>A0ABQ5HFJ3</accession>
<gene>
    <name evidence="4" type="ORF">Tco_1067906</name>
</gene>
<dbReference type="PANTHER" id="PTHR24559">
    <property type="entry name" value="TRANSPOSON TY3-I GAG-POL POLYPROTEIN"/>
    <property type="match status" value="1"/>
</dbReference>
<dbReference type="Pfam" id="PF24626">
    <property type="entry name" value="SH3_Tf2-1"/>
    <property type="match status" value="1"/>
</dbReference>
<dbReference type="Gene3D" id="3.30.70.270">
    <property type="match status" value="1"/>
</dbReference>
<dbReference type="InterPro" id="IPR056924">
    <property type="entry name" value="SH3_Tf2-1"/>
</dbReference>
<comment type="caution">
    <text evidence="4">The sequence shown here is derived from an EMBL/GenBank/DDBJ whole genome shotgun (WGS) entry which is preliminary data.</text>
</comment>
<organism evidence="4 5">
    <name type="scientific">Tanacetum coccineum</name>
    <dbReference type="NCBI Taxonomy" id="301880"/>
    <lineage>
        <taxon>Eukaryota</taxon>
        <taxon>Viridiplantae</taxon>
        <taxon>Streptophyta</taxon>
        <taxon>Embryophyta</taxon>
        <taxon>Tracheophyta</taxon>
        <taxon>Spermatophyta</taxon>
        <taxon>Magnoliopsida</taxon>
        <taxon>eudicotyledons</taxon>
        <taxon>Gunneridae</taxon>
        <taxon>Pentapetalae</taxon>
        <taxon>asterids</taxon>
        <taxon>campanulids</taxon>
        <taxon>Asterales</taxon>
        <taxon>Asteraceae</taxon>
        <taxon>Asteroideae</taxon>
        <taxon>Anthemideae</taxon>
        <taxon>Anthemidinae</taxon>
        <taxon>Tanacetum</taxon>
    </lineage>
</organism>
<name>A0ABQ5HFJ3_9ASTR</name>
<evidence type="ECO:0000313" key="5">
    <source>
        <dbReference type="Proteomes" id="UP001151760"/>
    </source>
</evidence>
<evidence type="ECO:0000313" key="4">
    <source>
        <dbReference type="EMBL" id="GJT86189.1"/>
    </source>
</evidence>
<keyword evidence="4" id="KW-0695">RNA-directed DNA polymerase</keyword>
<keyword evidence="4" id="KW-0808">Transferase</keyword>
<protein>
    <submittedName>
        <fullName evidence="4">Reverse transcriptase domain-containing protein</fullName>
    </submittedName>
</protein>
<keyword evidence="4" id="KW-0548">Nucleotidyltransferase</keyword>
<evidence type="ECO:0000256" key="1">
    <source>
        <dbReference type="SAM" id="MobiDB-lite"/>
    </source>
</evidence>
<feature type="region of interest" description="Disordered" evidence="1">
    <location>
        <begin position="145"/>
        <end position="167"/>
    </location>
</feature>
<dbReference type="InterPro" id="IPR053134">
    <property type="entry name" value="RNA-dir_DNA_polymerase"/>
</dbReference>
<sequence length="589" mass="67799">MSHYVIHIRENDGIFQSVDCLVIFNGILLPSKPQTLEEANNQIPESNGTVTKPTQESSNLSDHKLKLVHKELQDNNNYRNRPLFKKALFITTGPATFKCNTISNNVGHLTKNSQKTKGLAPGSNLLPVTDTMSCKWRERALSKTVPKEYQQQMPREEPTMMRDSESSPNCSYVVIGMEMVIQVSARINCDEKGQSHPNQALKTMNQPRLLIFPQIPNLPGLPPVRQVEFQIDLIPGTTPVARAPYRLAPSEMQELCNQLQDLSDQGFIRPSTSPWGALVLFVKKKEGSFRMCIDYQELNKFTIKNRYPLPRIDDLFDQLQGSSVYSKIDLRSGYHQLRVRDEDIPKTAFRTRYGHYEFQAMPFGLTNAPAIFMDLMDHVNKARDFGKGWEKHLPLVEFSYNNSYHASIKAAPFEALYGRKCRSPVCWADRNYANIRRKPLECQVGDRVMLKVSPRKGVIRFKKQGKLNPRYIVPFKILEWIGLVVYKLELLEELSNIHSTFHVSNLKKCLSDESLVIPMKELRLDHKLNFVEDLVEIINREVKQLKQSRIPIVKVRWNSKRGPEFTWECEDQIRAKYPHLFSNITPASN</sequence>
<evidence type="ECO:0000259" key="2">
    <source>
        <dbReference type="Pfam" id="PF00078"/>
    </source>
</evidence>
<feature type="domain" description="Tf2-1-like SH3-like" evidence="3">
    <location>
        <begin position="445"/>
        <end position="509"/>
    </location>
</feature>
<feature type="region of interest" description="Disordered" evidence="1">
    <location>
        <begin position="41"/>
        <end position="60"/>
    </location>
</feature>
<dbReference type="SUPFAM" id="SSF56672">
    <property type="entry name" value="DNA/RNA polymerases"/>
    <property type="match status" value="1"/>
</dbReference>
<keyword evidence="5" id="KW-1185">Reference proteome</keyword>
<proteinExistence type="predicted"/>
<dbReference type="Pfam" id="PF00078">
    <property type="entry name" value="RVT_1"/>
    <property type="match status" value="1"/>
</dbReference>
<feature type="compositionally biased region" description="Basic and acidic residues" evidence="1">
    <location>
        <begin position="154"/>
        <end position="165"/>
    </location>
</feature>
<dbReference type="InterPro" id="IPR043502">
    <property type="entry name" value="DNA/RNA_pol_sf"/>
</dbReference>
<evidence type="ECO:0000259" key="3">
    <source>
        <dbReference type="Pfam" id="PF24626"/>
    </source>
</evidence>
<dbReference type="Proteomes" id="UP001151760">
    <property type="component" value="Unassembled WGS sequence"/>
</dbReference>
<dbReference type="CDD" id="cd01647">
    <property type="entry name" value="RT_LTR"/>
    <property type="match status" value="1"/>
</dbReference>
<dbReference type="PANTHER" id="PTHR24559:SF444">
    <property type="entry name" value="REVERSE TRANSCRIPTASE DOMAIN-CONTAINING PROTEIN"/>
    <property type="match status" value="1"/>
</dbReference>
<reference evidence="4" key="1">
    <citation type="journal article" date="2022" name="Int. J. Mol. Sci.">
        <title>Draft Genome of Tanacetum Coccineum: Genomic Comparison of Closely Related Tanacetum-Family Plants.</title>
        <authorList>
            <person name="Yamashiro T."/>
            <person name="Shiraishi A."/>
            <person name="Nakayama K."/>
            <person name="Satake H."/>
        </authorList>
    </citation>
    <scope>NUCLEOTIDE SEQUENCE</scope>
</reference>
<dbReference type="GO" id="GO:0003964">
    <property type="term" value="F:RNA-directed DNA polymerase activity"/>
    <property type="evidence" value="ECO:0007669"/>
    <property type="project" value="UniProtKB-KW"/>
</dbReference>
<dbReference type="EMBL" id="BQNB010019523">
    <property type="protein sequence ID" value="GJT86189.1"/>
    <property type="molecule type" value="Genomic_DNA"/>
</dbReference>